<evidence type="ECO:0000313" key="1">
    <source>
        <dbReference type="EMBL" id="ARW18645.1"/>
    </source>
</evidence>
<dbReference type="EMBL" id="CP021471">
    <property type="protein sequence ID" value="ARW18645.1"/>
    <property type="molecule type" value="Genomic_DNA"/>
</dbReference>
<sequence length="94" mass="10270">MKVIITTHAQAGSGLILAFAMIAGNSSVFKTCLLNDSGIADFRTRLNALLASFQGEDILTSRAARPSMKRTNTGWNILNQPRSSVVSTYPFYWS</sequence>
<organism evidence="1 2">
    <name type="scientific">Pediococcus pentosaceus</name>
    <dbReference type="NCBI Taxonomy" id="1255"/>
    <lineage>
        <taxon>Bacteria</taxon>
        <taxon>Bacillati</taxon>
        <taxon>Bacillota</taxon>
        <taxon>Bacilli</taxon>
        <taxon>Lactobacillales</taxon>
        <taxon>Lactobacillaceae</taxon>
        <taxon>Pediococcus</taxon>
    </lineage>
</organism>
<dbReference type="GO" id="GO:0016020">
    <property type="term" value="C:membrane"/>
    <property type="evidence" value="ECO:0007669"/>
    <property type="project" value="InterPro"/>
</dbReference>
<accession>A0A1Y0VKH8</accession>
<dbReference type="SUPFAM" id="SSF53062">
    <property type="entry name" value="PTS system fructose IIA component-like"/>
    <property type="match status" value="1"/>
</dbReference>
<dbReference type="Gene3D" id="3.40.50.510">
    <property type="entry name" value="Phosphotransferase system, mannose-type IIA component"/>
    <property type="match status" value="1"/>
</dbReference>
<geneLocation type="plasmid" evidence="2">
    <name>ppc892-1</name>
</geneLocation>
<reference evidence="1 2" key="1">
    <citation type="submission" date="2017-05" db="EMBL/GenBank/DDBJ databases">
        <title>Genome sequence of Pediococcus pentosaceus strain SRCM100892.</title>
        <authorList>
            <person name="Cho S.H."/>
        </authorList>
    </citation>
    <scope>NUCLEOTIDE SEQUENCE [LARGE SCALE GENOMIC DNA]</scope>
    <source>
        <strain evidence="1 2">SRCM100892</strain>
        <plasmid evidence="2">Plasmid ppc892-1</plasmid>
    </source>
</reference>
<dbReference type="AlphaFoldDB" id="A0A1Y0VKH8"/>
<name>A0A1Y0VKH8_PEDPE</name>
<keyword evidence="1" id="KW-0614">Plasmid</keyword>
<dbReference type="Proteomes" id="UP000196118">
    <property type="component" value="Plasmid pPC892-1"/>
</dbReference>
<dbReference type="GO" id="GO:0009401">
    <property type="term" value="P:phosphoenolpyruvate-dependent sugar phosphotransferase system"/>
    <property type="evidence" value="ECO:0007669"/>
    <property type="project" value="InterPro"/>
</dbReference>
<proteinExistence type="predicted"/>
<gene>
    <name evidence="1" type="ORF">S100892_00039</name>
</gene>
<protein>
    <submittedName>
        <fullName evidence="1">Uncharacterized protein</fullName>
    </submittedName>
</protein>
<dbReference type="InterPro" id="IPR036662">
    <property type="entry name" value="PTS_EIIA_man-typ_sf"/>
</dbReference>
<evidence type="ECO:0000313" key="2">
    <source>
        <dbReference type="Proteomes" id="UP000196118"/>
    </source>
</evidence>